<name>A0A0Q3TMP9_9BACI</name>
<dbReference type="RefSeq" id="WP_055740804.1">
    <property type="nucleotide sequence ID" value="NZ_JAAIWL010000035.1"/>
</dbReference>
<gene>
    <name evidence="1" type="ORF">AN964_16860</name>
</gene>
<accession>A0A0Q3TMP9</accession>
<reference evidence="1 2" key="1">
    <citation type="submission" date="2015-09" db="EMBL/GenBank/DDBJ databases">
        <title>Genome sequencing project for genomic taxonomy and phylogenomics of Bacillus-like bacteria.</title>
        <authorList>
            <person name="Liu B."/>
            <person name="Wang J."/>
            <person name="Zhu Y."/>
            <person name="Liu G."/>
            <person name="Chen Q."/>
            <person name="Chen Z."/>
            <person name="Lan J."/>
            <person name="Che J."/>
            <person name="Ge C."/>
            <person name="Shi H."/>
            <person name="Pan Z."/>
            <person name="Liu X."/>
        </authorList>
    </citation>
    <scope>NUCLEOTIDE SEQUENCE [LARGE SCALE GENOMIC DNA]</scope>
    <source>
        <strain evidence="1 2">LMG 18435</strain>
    </source>
</reference>
<keyword evidence="2" id="KW-1185">Reference proteome</keyword>
<protein>
    <recommendedName>
        <fullName evidence="3">DUF2777 domain-containing protein</fullName>
    </recommendedName>
</protein>
<evidence type="ECO:0000313" key="2">
    <source>
        <dbReference type="Proteomes" id="UP000051888"/>
    </source>
</evidence>
<dbReference type="Pfam" id="PF10949">
    <property type="entry name" value="DUF2777"/>
    <property type="match status" value="1"/>
</dbReference>
<organism evidence="1 2">
    <name type="scientific">Heyndrickxia shackletonii</name>
    <dbReference type="NCBI Taxonomy" id="157838"/>
    <lineage>
        <taxon>Bacteria</taxon>
        <taxon>Bacillati</taxon>
        <taxon>Bacillota</taxon>
        <taxon>Bacilli</taxon>
        <taxon>Bacillales</taxon>
        <taxon>Bacillaceae</taxon>
        <taxon>Heyndrickxia</taxon>
    </lineage>
</organism>
<comment type="caution">
    <text evidence="1">The sequence shown here is derived from an EMBL/GenBank/DDBJ whole genome shotgun (WGS) entry which is preliminary data.</text>
</comment>
<dbReference type="Proteomes" id="UP000051888">
    <property type="component" value="Unassembled WGS sequence"/>
</dbReference>
<evidence type="ECO:0008006" key="3">
    <source>
        <dbReference type="Google" id="ProtNLM"/>
    </source>
</evidence>
<dbReference type="PATRIC" id="fig|157838.3.peg.3733"/>
<dbReference type="InterPro" id="IPR024488">
    <property type="entry name" value="DUF2777"/>
</dbReference>
<proteinExistence type="predicted"/>
<dbReference type="OrthoDB" id="2923064at2"/>
<sequence>MDQQQRNHLIKNQNRAFITGSIENINDQWVFFDEETDEAFMLEQYSLQEVEIFHRHQWLRGILEEDGKITLPTSTLFLQDKMKIRIRKQITFALEILLNELTDDVLFYFIYNLNLLDFSIYDCIYGHNQLSYLDEEENRNGVNFLIFDNGECICNVQHHFTYEQECQDRFEFTLSTGKRTIVEKVSNL</sequence>
<evidence type="ECO:0000313" key="1">
    <source>
        <dbReference type="EMBL" id="KQL55009.1"/>
    </source>
</evidence>
<dbReference type="AlphaFoldDB" id="A0A0Q3TMP9"/>
<dbReference type="EMBL" id="LJJC01000004">
    <property type="protein sequence ID" value="KQL55009.1"/>
    <property type="molecule type" value="Genomic_DNA"/>
</dbReference>